<evidence type="ECO:0000313" key="12">
    <source>
        <dbReference type="Proteomes" id="UP000570010"/>
    </source>
</evidence>
<dbReference type="Pfam" id="PF01975">
    <property type="entry name" value="SurE"/>
    <property type="match status" value="1"/>
</dbReference>
<evidence type="ECO:0000256" key="2">
    <source>
        <dbReference type="ARBA" id="ARBA00011062"/>
    </source>
</evidence>
<evidence type="ECO:0000259" key="8">
    <source>
        <dbReference type="Pfam" id="PF01975"/>
    </source>
</evidence>
<dbReference type="Gene3D" id="3.40.1210.10">
    <property type="entry name" value="Survival protein SurE-like phosphatase/nucleotidase"/>
    <property type="match status" value="1"/>
</dbReference>
<organism evidence="10 11">
    <name type="scientific">Bacillus aquiflavi</name>
    <dbReference type="NCBI Taxonomy" id="2672567"/>
    <lineage>
        <taxon>Bacteria</taxon>
        <taxon>Bacillati</taxon>
        <taxon>Bacillota</taxon>
        <taxon>Bacilli</taxon>
        <taxon>Bacillales</taxon>
        <taxon>Bacillaceae</taxon>
        <taxon>Bacillus</taxon>
    </lineage>
</organism>
<dbReference type="InterPro" id="IPR030048">
    <property type="entry name" value="SurE"/>
</dbReference>
<dbReference type="EMBL" id="JAAIWN010000011">
    <property type="protein sequence ID" value="NEY81138.1"/>
    <property type="molecule type" value="Genomic_DNA"/>
</dbReference>
<evidence type="ECO:0000256" key="7">
    <source>
        <dbReference type="HAMAP-Rule" id="MF_00060"/>
    </source>
</evidence>
<dbReference type="GO" id="GO:0005737">
    <property type="term" value="C:cytoplasm"/>
    <property type="evidence" value="ECO:0007669"/>
    <property type="project" value="UniProtKB-SubCell"/>
</dbReference>
<comment type="catalytic activity">
    <reaction evidence="1 7">
        <text>a ribonucleoside 5'-phosphate + H2O = a ribonucleoside + phosphate</text>
        <dbReference type="Rhea" id="RHEA:12484"/>
        <dbReference type="ChEBI" id="CHEBI:15377"/>
        <dbReference type="ChEBI" id="CHEBI:18254"/>
        <dbReference type="ChEBI" id="CHEBI:43474"/>
        <dbReference type="ChEBI" id="CHEBI:58043"/>
        <dbReference type="EC" id="3.1.3.5"/>
    </reaction>
</comment>
<sequence length="268" mass="30080">MKILVTNDDGIFAPGVEALTEVLQHFGDVFVVCPDQERSAVGHSITLRTPLKAKPINIFPGVKGAWAVNGTPADCVKLGIEILLKSPPHILFSGVNLGPNLGRDLYYSGTMAGAVEASLYQVPSVSVSLNAFNDTKVNYFKVKQLIYDVVEIVLKNKIPKGVFLNINLPNLSKELCKGVATIPLDMSVSRYRYVGLNDPHGQIYFWLKDELNELSKFAENSDYLKLKEGYITVSPVEFRTHHKRKKDQIERWFQKINHHNKREEKSNA</sequence>
<evidence type="ECO:0000313" key="9">
    <source>
        <dbReference type="EMBL" id="MBA4536771.1"/>
    </source>
</evidence>
<dbReference type="AlphaFoldDB" id="A0A6B3VV54"/>
<comment type="similarity">
    <text evidence="2 7">Belongs to the SurE nucleotidase family.</text>
</comment>
<dbReference type="SUPFAM" id="SSF64167">
    <property type="entry name" value="SurE-like"/>
    <property type="match status" value="1"/>
</dbReference>
<feature type="binding site" evidence="7">
    <location>
        <position position="39"/>
    </location>
    <ligand>
        <name>a divalent metal cation</name>
        <dbReference type="ChEBI" id="CHEBI:60240"/>
    </ligand>
</feature>
<evidence type="ECO:0000256" key="4">
    <source>
        <dbReference type="ARBA" id="ARBA00022723"/>
    </source>
</evidence>
<feature type="binding site" evidence="7">
    <location>
        <position position="8"/>
    </location>
    <ligand>
        <name>a divalent metal cation</name>
        <dbReference type="ChEBI" id="CHEBI:60240"/>
    </ligand>
</feature>
<dbReference type="Proteomes" id="UP000570010">
    <property type="component" value="Unassembled WGS sequence"/>
</dbReference>
<keyword evidence="6 7" id="KW-0378">Hydrolase</keyword>
<dbReference type="NCBIfam" id="TIGR00087">
    <property type="entry name" value="surE"/>
    <property type="match status" value="1"/>
</dbReference>
<keyword evidence="4 7" id="KW-0479">Metal-binding</keyword>
<gene>
    <name evidence="7 10" type="primary">surE</name>
    <name evidence="10" type="ORF">G4D64_06295</name>
    <name evidence="9" type="ORF">H1Z61_06330</name>
</gene>
<dbReference type="GO" id="GO:0004309">
    <property type="term" value="F:exopolyphosphatase activity"/>
    <property type="evidence" value="ECO:0007669"/>
    <property type="project" value="TreeGrafter"/>
</dbReference>
<dbReference type="PANTHER" id="PTHR30457:SF12">
    <property type="entry name" value="5'_3'-NUCLEOTIDASE SURE"/>
    <property type="match status" value="1"/>
</dbReference>
<keyword evidence="11" id="KW-1185">Reference proteome</keyword>
<evidence type="ECO:0000256" key="6">
    <source>
        <dbReference type="ARBA" id="ARBA00022801"/>
    </source>
</evidence>
<comment type="cofactor">
    <cofactor evidence="7">
        <name>a divalent metal cation</name>
        <dbReference type="ChEBI" id="CHEBI:60240"/>
    </cofactor>
    <text evidence="7">Binds 1 divalent metal cation per subunit.</text>
</comment>
<dbReference type="HAMAP" id="MF_00060">
    <property type="entry name" value="SurE"/>
    <property type="match status" value="1"/>
</dbReference>
<feature type="binding site" evidence="7">
    <location>
        <position position="96"/>
    </location>
    <ligand>
        <name>a divalent metal cation</name>
        <dbReference type="ChEBI" id="CHEBI:60240"/>
    </ligand>
</feature>
<dbReference type="GO" id="GO:0000166">
    <property type="term" value="F:nucleotide binding"/>
    <property type="evidence" value="ECO:0007669"/>
    <property type="project" value="UniProtKB-KW"/>
</dbReference>
<dbReference type="PANTHER" id="PTHR30457">
    <property type="entry name" value="5'-NUCLEOTIDASE SURE"/>
    <property type="match status" value="1"/>
</dbReference>
<reference evidence="9 12" key="2">
    <citation type="submission" date="2020-07" db="EMBL/GenBank/DDBJ databases">
        <authorList>
            <person name="Feng H."/>
        </authorList>
    </citation>
    <scope>NUCLEOTIDE SEQUENCE [LARGE SCALE GENOMIC DNA]</scope>
    <source>
        <strain evidence="9">S-12</strain>
        <strain evidence="12">s-12</strain>
    </source>
</reference>
<dbReference type="GO" id="GO:0046872">
    <property type="term" value="F:metal ion binding"/>
    <property type="evidence" value="ECO:0007669"/>
    <property type="project" value="UniProtKB-UniRule"/>
</dbReference>
<dbReference type="Proteomes" id="UP000472971">
    <property type="component" value="Unassembled WGS sequence"/>
</dbReference>
<dbReference type="EC" id="3.1.3.5" evidence="7"/>
<evidence type="ECO:0000313" key="11">
    <source>
        <dbReference type="Proteomes" id="UP000472971"/>
    </source>
</evidence>
<evidence type="ECO:0000256" key="1">
    <source>
        <dbReference type="ARBA" id="ARBA00000815"/>
    </source>
</evidence>
<keyword evidence="5 7" id="KW-0547">Nucleotide-binding</keyword>
<evidence type="ECO:0000313" key="10">
    <source>
        <dbReference type="EMBL" id="NEY81138.1"/>
    </source>
</evidence>
<dbReference type="GO" id="GO:0008254">
    <property type="term" value="F:3'-nucleotidase activity"/>
    <property type="evidence" value="ECO:0007669"/>
    <property type="project" value="TreeGrafter"/>
</dbReference>
<name>A0A6B3VV54_9BACI</name>
<comment type="function">
    <text evidence="7">Nucleotidase that shows phosphatase activity on nucleoside 5'-monophosphates.</text>
</comment>
<dbReference type="GO" id="GO:0008253">
    <property type="term" value="F:5'-nucleotidase activity"/>
    <property type="evidence" value="ECO:0007669"/>
    <property type="project" value="UniProtKB-UniRule"/>
</dbReference>
<feature type="binding site" evidence="7">
    <location>
        <position position="9"/>
    </location>
    <ligand>
        <name>a divalent metal cation</name>
        <dbReference type="ChEBI" id="CHEBI:60240"/>
    </ligand>
</feature>
<keyword evidence="3 7" id="KW-0963">Cytoplasm</keyword>
<dbReference type="InterPro" id="IPR002828">
    <property type="entry name" value="SurE-like_Pase/nucleotidase"/>
</dbReference>
<protein>
    <recommendedName>
        <fullName evidence="7">5'-nucleotidase SurE</fullName>
        <ecNumber evidence="7">3.1.3.5</ecNumber>
    </recommendedName>
    <alternativeName>
        <fullName evidence="7">Nucleoside 5'-monophosphate phosphohydrolase</fullName>
    </alternativeName>
</protein>
<evidence type="ECO:0000256" key="5">
    <source>
        <dbReference type="ARBA" id="ARBA00022741"/>
    </source>
</evidence>
<dbReference type="EMBL" id="JACEIO010000011">
    <property type="protein sequence ID" value="MBA4536771.1"/>
    <property type="molecule type" value="Genomic_DNA"/>
</dbReference>
<comment type="caution">
    <text evidence="10">The sequence shown here is derived from an EMBL/GenBank/DDBJ whole genome shotgun (WGS) entry which is preliminary data.</text>
</comment>
<comment type="subcellular location">
    <subcellularLocation>
        <location evidence="7">Cytoplasm</location>
    </subcellularLocation>
</comment>
<evidence type="ECO:0000256" key="3">
    <source>
        <dbReference type="ARBA" id="ARBA00022490"/>
    </source>
</evidence>
<proteinExistence type="inferred from homology"/>
<dbReference type="InterPro" id="IPR036523">
    <property type="entry name" value="SurE-like_sf"/>
</dbReference>
<reference evidence="10 11" key="1">
    <citation type="submission" date="2020-02" db="EMBL/GenBank/DDBJ databases">
        <title>Bacillus aquiflavi sp. nov., isolated from yellow water of strong flavor Chinese baijiu in Yibin region of China.</title>
        <authorList>
            <person name="Xie J."/>
        </authorList>
    </citation>
    <scope>NUCLEOTIDE SEQUENCE [LARGE SCALE GENOMIC DNA]</scope>
    <source>
        <strain evidence="10 11">3H-10</strain>
    </source>
</reference>
<feature type="domain" description="Survival protein SurE-like phosphatase/nucleotidase" evidence="8">
    <location>
        <begin position="3"/>
        <end position="181"/>
    </location>
</feature>
<dbReference type="RefSeq" id="WP_163241288.1">
    <property type="nucleotide sequence ID" value="NZ_CP082780.1"/>
</dbReference>
<accession>A0A6B3VV54</accession>